<dbReference type="GO" id="GO:0005085">
    <property type="term" value="F:guanyl-nucleotide exchange factor activity"/>
    <property type="evidence" value="ECO:0007669"/>
    <property type="project" value="InterPro"/>
</dbReference>
<name>A0A8J6F4F8_ELECQ</name>
<dbReference type="InterPro" id="IPR045046">
    <property type="entry name" value="Vps9-like"/>
</dbReference>
<dbReference type="Proteomes" id="UP000770717">
    <property type="component" value="Unassembled WGS sequence"/>
</dbReference>
<feature type="non-terminal residue" evidence="8">
    <location>
        <position position="1039"/>
    </location>
</feature>
<evidence type="ECO:0000259" key="7">
    <source>
        <dbReference type="PROSITE" id="PS51205"/>
    </source>
</evidence>
<dbReference type="Pfam" id="PF02204">
    <property type="entry name" value="VPS9"/>
    <property type="match status" value="1"/>
</dbReference>
<comment type="similarity">
    <text evidence="2">Belongs to the RIN (Ras interaction/interference) family.</text>
</comment>
<feature type="compositionally biased region" description="Pro residues" evidence="6">
    <location>
        <begin position="295"/>
        <end position="318"/>
    </location>
</feature>
<organism evidence="8 9">
    <name type="scientific">Eleutherodactylus coqui</name>
    <name type="common">Puerto Rican coqui</name>
    <dbReference type="NCBI Taxonomy" id="57060"/>
    <lineage>
        <taxon>Eukaryota</taxon>
        <taxon>Metazoa</taxon>
        <taxon>Chordata</taxon>
        <taxon>Craniata</taxon>
        <taxon>Vertebrata</taxon>
        <taxon>Euteleostomi</taxon>
        <taxon>Amphibia</taxon>
        <taxon>Batrachia</taxon>
        <taxon>Anura</taxon>
        <taxon>Neobatrachia</taxon>
        <taxon>Hyloidea</taxon>
        <taxon>Eleutherodactylidae</taxon>
        <taxon>Eleutherodactylinae</taxon>
        <taxon>Eleutherodactylus</taxon>
        <taxon>Eleutherodactylus</taxon>
    </lineage>
</organism>
<dbReference type="InterPro" id="IPR003123">
    <property type="entry name" value="VPS9"/>
</dbReference>
<dbReference type="GO" id="GO:0030139">
    <property type="term" value="C:endocytic vesicle"/>
    <property type="evidence" value="ECO:0007669"/>
    <property type="project" value="TreeGrafter"/>
</dbReference>
<keyword evidence="4" id="KW-0963">Cytoplasm</keyword>
<dbReference type="FunFam" id="1.20.1050.80:FF:000002">
    <property type="entry name" value="Ras and Rab interactor 2"/>
    <property type="match status" value="1"/>
</dbReference>
<evidence type="ECO:0000256" key="3">
    <source>
        <dbReference type="ARBA" id="ARBA00022468"/>
    </source>
</evidence>
<dbReference type="OrthoDB" id="21085at2759"/>
<keyword evidence="9" id="KW-1185">Reference proteome</keyword>
<feature type="region of interest" description="Disordered" evidence="6">
    <location>
        <begin position="206"/>
        <end position="230"/>
    </location>
</feature>
<evidence type="ECO:0000256" key="5">
    <source>
        <dbReference type="ARBA" id="ARBA00022999"/>
    </source>
</evidence>
<dbReference type="SUPFAM" id="SSF109993">
    <property type="entry name" value="VPS9 domain"/>
    <property type="match status" value="1"/>
</dbReference>
<feature type="region of interest" description="Disordered" evidence="6">
    <location>
        <begin position="503"/>
        <end position="527"/>
    </location>
</feature>
<accession>A0A8J6F4F8</accession>
<comment type="subcellular location">
    <subcellularLocation>
        <location evidence="1">Cytoplasm</location>
    </subcellularLocation>
</comment>
<evidence type="ECO:0000313" key="9">
    <source>
        <dbReference type="Proteomes" id="UP000770717"/>
    </source>
</evidence>
<feature type="compositionally biased region" description="Polar residues" evidence="6">
    <location>
        <begin position="504"/>
        <end position="514"/>
    </location>
</feature>
<comment type="caution">
    <text evidence="8">The sequence shown here is derived from an EMBL/GenBank/DDBJ whole genome shotgun (WGS) entry which is preliminary data.</text>
</comment>
<dbReference type="Pfam" id="PF23268">
    <property type="entry name" value="RIN1"/>
    <property type="match status" value="1"/>
</dbReference>
<feature type="compositionally biased region" description="Polar residues" evidence="6">
    <location>
        <begin position="208"/>
        <end position="230"/>
    </location>
</feature>
<feature type="region of interest" description="Disordered" evidence="6">
    <location>
        <begin position="278"/>
        <end position="487"/>
    </location>
</feature>
<feature type="compositionally biased region" description="Basic and acidic residues" evidence="6">
    <location>
        <begin position="604"/>
        <end position="620"/>
    </location>
</feature>
<dbReference type="SUPFAM" id="SSF55550">
    <property type="entry name" value="SH2 domain"/>
    <property type="match status" value="1"/>
</dbReference>
<protein>
    <recommendedName>
        <fullName evidence="7">VPS9 domain-containing protein</fullName>
    </recommendedName>
</protein>
<dbReference type="SMART" id="SM00167">
    <property type="entry name" value="VPS9"/>
    <property type="match status" value="1"/>
</dbReference>
<feature type="region of interest" description="Disordered" evidence="6">
    <location>
        <begin position="556"/>
        <end position="693"/>
    </location>
</feature>
<proteinExistence type="inferred from homology"/>
<keyword evidence="3" id="KW-0343">GTPase activation</keyword>
<dbReference type="EMBL" id="WNTK01000006">
    <property type="protein sequence ID" value="KAG9481808.1"/>
    <property type="molecule type" value="Genomic_DNA"/>
</dbReference>
<feature type="compositionally biased region" description="Polar residues" evidence="6">
    <location>
        <begin position="321"/>
        <end position="333"/>
    </location>
</feature>
<sequence>MESERIRWEKGSTGRARKAAISRQGSGAAIGHRGSGLAARGLKRDVGVTEMPHALDPFQNGQLSFSGISILDRLIKTCPVWLQLCMGAPQAMEILCKEASGVFLVTRDVDVKCMVLWVRSSESREAVDDVLRYNIREEKTMLCLEGSMLVFKDIFKLVAFYCVSRDILPSVLKLPSAISSAQSLQDLEDISNRGTGFWDSSIKDKRLSNSSQSGKSTAPGNCGSSNANHMQRTSSELGDCTCEIEISVGNDRLWFVSPISLEECSNVKTSDKLPLTNCITKPEIQQPRIMHRRPPPPPPPLHKPPLPSVPPSAPPPPNYIRSHSYSYPLSSPTKPRPSTSERESPASESPSTPSPPAKPPTVETHTEPSPTAAPTGTLISETPTECCSLEQPQSSNLCSSPKTSIPNLVDLLDHSSPVEHPIISLPSDPIPETSPDLLSLTESSPHSSQSTSFPSPLPSQADSTLFTSHNKDQEDHQVETPSVPSADVDLLKEPLENMKINIFGNDSPQQQETHTPVRAPPAVPRRRQSANVIENKSGMFVMKDELEGRRSLGLAVPKSDITIKKTEMSPKQNRVMVENGKRTAPVPPPRKKKVTSESFSIPPDKGKDDAKNVSETEKLSKALGSQSNKSGGKAMDRKVSRQKRFSTPFPKTSNPSLPSHGSDPTLANPEADSYSTSSVEEDSEPPANPSIKKSHSFMLDRAKNRLSIVAITNVFSAFMSADRKLQKRITELAHDKESYFGNLVQDYKAYSLEMMAKQSSSTEMLQEIRLMMTQLKSYLVQSTELKSMVDYTIYTDDKIDAIVEAALCKCVLKPLKAPVECYLHEIHNKDGSLRLLTENQQVIQEMTTTDLGVTTSVPDSGVMEKILQKFGTMHKTYSPEKKITYLLKACKLIYDSMAAGNPGKHHGADDFLPVLMYVLAQCDLVALLLDVEYMMELMDPALQLGEGSYYLTTTYGALEHIKNYDKITVTRQLSMEVQDSIHRWERRRTLNKAKVSRSSIQDFITISFEELDSKTRTLATKPDMSVAEVGRQCAENFEV</sequence>
<dbReference type="GO" id="GO:0016192">
    <property type="term" value="P:vesicle-mediated transport"/>
    <property type="evidence" value="ECO:0007669"/>
    <property type="project" value="InterPro"/>
</dbReference>
<dbReference type="GO" id="GO:0005096">
    <property type="term" value="F:GTPase activator activity"/>
    <property type="evidence" value="ECO:0007669"/>
    <property type="project" value="UniProtKB-KW"/>
</dbReference>
<feature type="compositionally biased region" description="Basic and acidic residues" evidence="6">
    <location>
        <begin position="469"/>
        <end position="478"/>
    </location>
</feature>
<dbReference type="Gene3D" id="3.30.505.10">
    <property type="entry name" value="SH2 domain"/>
    <property type="match status" value="1"/>
</dbReference>
<dbReference type="InterPro" id="IPR036860">
    <property type="entry name" value="SH2_dom_sf"/>
</dbReference>
<evidence type="ECO:0000256" key="1">
    <source>
        <dbReference type="ARBA" id="ARBA00004496"/>
    </source>
</evidence>
<feature type="compositionally biased region" description="Polar residues" evidence="6">
    <location>
        <begin position="649"/>
        <end position="659"/>
    </location>
</feature>
<dbReference type="PANTHER" id="PTHR23101">
    <property type="entry name" value="RAB GDP/GTP EXCHANGE FACTOR"/>
    <property type="match status" value="1"/>
</dbReference>
<dbReference type="InterPro" id="IPR037191">
    <property type="entry name" value="VPS9_dom_sf"/>
</dbReference>
<evidence type="ECO:0000256" key="6">
    <source>
        <dbReference type="SAM" id="MobiDB-lite"/>
    </source>
</evidence>
<dbReference type="Gene3D" id="1.20.1050.80">
    <property type="entry name" value="VPS9 domain"/>
    <property type="match status" value="1"/>
</dbReference>
<dbReference type="PANTHER" id="PTHR23101:SF58">
    <property type="entry name" value="RAS AND RAB INTERACTOR 3"/>
    <property type="match status" value="1"/>
</dbReference>
<dbReference type="PROSITE" id="PS51205">
    <property type="entry name" value="VPS9"/>
    <property type="match status" value="1"/>
</dbReference>
<keyword evidence="5" id="KW-0727">SH2 domain</keyword>
<evidence type="ECO:0000313" key="8">
    <source>
        <dbReference type="EMBL" id="KAG9481808.1"/>
    </source>
</evidence>
<evidence type="ECO:0000256" key="4">
    <source>
        <dbReference type="ARBA" id="ARBA00022490"/>
    </source>
</evidence>
<feature type="domain" description="VPS9" evidence="7">
    <location>
        <begin position="827"/>
        <end position="970"/>
    </location>
</feature>
<feature type="compositionally biased region" description="Polar residues" evidence="6">
    <location>
        <begin position="367"/>
        <end position="406"/>
    </location>
</feature>
<dbReference type="AlphaFoldDB" id="A0A8J6F4F8"/>
<feature type="compositionally biased region" description="Low complexity" evidence="6">
    <location>
        <begin position="437"/>
        <end position="454"/>
    </location>
</feature>
<dbReference type="GO" id="GO:0005829">
    <property type="term" value="C:cytosol"/>
    <property type="evidence" value="ECO:0007669"/>
    <property type="project" value="TreeGrafter"/>
</dbReference>
<dbReference type="GO" id="GO:0031267">
    <property type="term" value="F:small GTPase binding"/>
    <property type="evidence" value="ECO:0007669"/>
    <property type="project" value="TreeGrafter"/>
</dbReference>
<reference evidence="8" key="1">
    <citation type="thesis" date="2020" institute="ProQuest LLC" country="789 East Eisenhower Parkway, Ann Arbor, MI, USA">
        <title>Comparative Genomics and Chromosome Evolution.</title>
        <authorList>
            <person name="Mudd A.B."/>
        </authorList>
    </citation>
    <scope>NUCLEOTIDE SEQUENCE</scope>
    <source>
        <strain evidence="8">HN-11 Male</strain>
        <tissue evidence="8">Kidney and liver</tissue>
    </source>
</reference>
<gene>
    <name evidence="8" type="ORF">GDO78_010827</name>
</gene>
<evidence type="ECO:0000256" key="2">
    <source>
        <dbReference type="ARBA" id="ARBA00006919"/>
    </source>
</evidence>